<evidence type="ECO:0000313" key="3">
    <source>
        <dbReference type="Proteomes" id="UP000887159"/>
    </source>
</evidence>
<dbReference type="Proteomes" id="UP000887159">
    <property type="component" value="Unassembled WGS sequence"/>
</dbReference>
<feature type="transmembrane region" description="Helical" evidence="1">
    <location>
        <begin position="72"/>
        <end position="92"/>
    </location>
</feature>
<keyword evidence="1" id="KW-1133">Transmembrane helix</keyword>
<reference evidence="2" key="1">
    <citation type="submission" date="2020-08" db="EMBL/GenBank/DDBJ databases">
        <title>Multicomponent nature underlies the extraordinary mechanical properties of spider dragline silk.</title>
        <authorList>
            <person name="Kono N."/>
            <person name="Nakamura H."/>
            <person name="Mori M."/>
            <person name="Yoshida Y."/>
            <person name="Ohtoshi R."/>
            <person name="Malay A.D."/>
            <person name="Moran D.A.P."/>
            <person name="Tomita M."/>
            <person name="Numata K."/>
            <person name="Arakawa K."/>
        </authorList>
    </citation>
    <scope>NUCLEOTIDE SEQUENCE</scope>
</reference>
<gene>
    <name evidence="2" type="ORF">TNCV_2562101</name>
</gene>
<sequence>MVNYSNYFPKLSPSNCALNKNAALLRYEREYKLFSLGEVAEWLWFRTHGWLCRIAGSDEVYRDSKFLVCNKLLLYTAVLCPILTYGLPVWGYTADANIKILEIAQNSLCHQPIVAGPFSSLQDIPAETEKTNIVPVAPPPCDDQTTNQDTLSQAGPFTSAHIDKLDMG</sequence>
<organism evidence="2 3">
    <name type="scientific">Trichonephila clavipes</name>
    <name type="common">Golden silk orbweaver</name>
    <name type="synonym">Nephila clavipes</name>
    <dbReference type="NCBI Taxonomy" id="2585209"/>
    <lineage>
        <taxon>Eukaryota</taxon>
        <taxon>Metazoa</taxon>
        <taxon>Ecdysozoa</taxon>
        <taxon>Arthropoda</taxon>
        <taxon>Chelicerata</taxon>
        <taxon>Arachnida</taxon>
        <taxon>Araneae</taxon>
        <taxon>Araneomorphae</taxon>
        <taxon>Entelegynae</taxon>
        <taxon>Araneoidea</taxon>
        <taxon>Nephilidae</taxon>
        <taxon>Trichonephila</taxon>
    </lineage>
</organism>
<accession>A0A8X6UWM0</accession>
<evidence type="ECO:0000256" key="1">
    <source>
        <dbReference type="SAM" id="Phobius"/>
    </source>
</evidence>
<dbReference type="AlphaFoldDB" id="A0A8X6UWM0"/>
<dbReference type="EMBL" id="BMAU01021004">
    <property type="protein sequence ID" value="GFX86328.1"/>
    <property type="molecule type" value="Genomic_DNA"/>
</dbReference>
<keyword evidence="1" id="KW-0472">Membrane</keyword>
<name>A0A8X6UWM0_TRICX</name>
<proteinExistence type="predicted"/>
<comment type="caution">
    <text evidence="2">The sequence shown here is derived from an EMBL/GenBank/DDBJ whole genome shotgun (WGS) entry which is preliminary data.</text>
</comment>
<evidence type="ECO:0000313" key="2">
    <source>
        <dbReference type="EMBL" id="GFX86328.1"/>
    </source>
</evidence>
<protein>
    <submittedName>
        <fullName evidence="2">Uncharacterized protein</fullName>
    </submittedName>
</protein>
<keyword evidence="3" id="KW-1185">Reference proteome</keyword>
<keyword evidence="1" id="KW-0812">Transmembrane</keyword>